<evidence type="ECO:0000256" key="6">
    <source>
        <dbReference type="ARBA" id="ARBA00023157"/>
    </source>
</evidence>
<dbReference type="AlphaFoldDB" id="A0ABD6D7P7"/>
<proteinExistence type="inferred from homology"/>
<comment type="subunit">
    <text evidence="1">Monomer.</text>
</comment>
<accession>A0ABD6D7P7</accession>
<dbReference type="InterPro" id="IPR036249">
    <property type="entry name" value="Thioredoxin-like_sf"/>
</dbReference>
<evidence type="ECO:0000313" key="14">
    <source>
        <dbReference type="Proteomes" id="UP001597052"/>
    </source>
</evidence>
<evidence type="ECO:0000256" key="4">
    <source>
        <dbReference type="ARBA" id="ARBA00022862"/>
    </source>
</evidence>
<dbReference type="Gene3D" id="3.40.30.10">
    <property type="entry name" value="Glutaredoxin"/>
    <property type="match status" value="1"/>
</dbReference>
<dbReference type="FunFam" id="3.40.30.10:FF:000007">
    <property type="entry name" value="Thioredoxin-dependent thiol peroxidase"/>
    <property type="match status" value="1"/>
</dbReference>
<keyword evidence="4" id="KW-0049">Antioxidant</keyword>
<dbReference type="InterPro" id="IPR050924">
    <property type="entry name" value="Peroxiredoxin_BCP/PrxQ"/>
</dbReference>
<name>A0ABD6D7P7_9EURY</name>
<keyword evidence="5 13" id="KW-0560">Oxidoreductase</keyword>
<dbReference type="EMBL" id="JBHUDM010000002">
    <property type="protein sequence ID" value="MFD1642077.1"/>
    <property type="molecule type" value="Genomic_DNA"/>
</dbReference>
<dbReference type="Proteomes" id="UP001597052">
    <property type="component" value="Unassembled WGS sequence"/>
</dbReference>
<evidence type="ECO:0000256" key="5">
    <source>
        <dbReference type="ARBA" id="ARBA00023002"/>
    </source>
</evidence>
<dbReference type="Pfam" id="PF00578">
    <property type="entry name" value="AhpC-TSA"/>
    <property type="match status" value="1"/>
</dbReference>
<dbReference type="PIRSF" id="PIRSF000239">
    <property type="entry name" value="AHPC"/>
    <property type="match status" value="1"/>
</dbReference>
<protein>
    <recommendedName>
        <fullName evidence="2">thioredoxin-dependent peroxiredoxin</fullName>
        <ecNumber evidence="2">1.11.1.24</ecNumber>
    </recommendedName>
    <alternativeName>
        <fullName evidence="8">Thioredoxin peroxidase</fullName>
    </alternativeName>
</protein>
<reference evidence="13 14" key="1">
    <citation type="journal article" date="2019" name="Int. J. Syst. Evol. Microbiol.">
        <title>The Global Catalogue of Microorganisms (GCM) 10K type strain sequencing project: providing services to taxonomists for standard genome sequencing and annotation.</title>
        <authorList>
            <consortium name="The Broad Institute Genomics Platform"/>
            <consortium name="The Broad Institute Genome Sequencing Center for Infectious Disease"/>
            <person name="Wu L."/>
            <person name="Ma J."/>
        </authorList>
    </citation>
    <scope>NUCLEOTIDE SEQUENCE [LARGE SCALE GENOMIC DNA]</scope>
    <source>
        <strain evidence="13 14">CGMCC 1.10593</strain>
    </source>
</reference>
<keyword evidence="7" id="KW-0676">Redox-active center</keyword>
<evidence type="ECO:0000256" key="7">
    <source>
        <dbReference type="ARBA" id="ARBA00023284"/>
    </source>
</evidence>
<comment type="similarity">
    <text evidence="9">Belongs to the peroxiredoxin family. BCP/PrxQ subfamily.</text>
</comment>
<comment type="catalytic activity">
    <reaction evidence="10">
        <text>a hydroperoxide + [thioredoxin]-dithiol = an alcohol + [thioredoxin]-disulfide + H2O</text>
        <dbReference type="Rhea" id="RHEA:62620"/>
        <dbReference type="Rhea" id="RHEA-COMP:10698"/>
        <dbReference type="Rhea" id="RHEA-COMP:10700"/>
        <dbReference type="ChEBI" id="CHEBI:15377"/>
        <dbReference type="ChEBI" id="CHEBI:29950"/>
        <dbReference type="ChEBI" id="CHEBI:30879"/>
        <dbReference type="ChEBI" id="CHEBI:35924"/>
        <dbReference type="ChEBI" id="CHEBI:50058"/>
        <dbReference type="EC" id="1.11.1.24"/>
    </reaction>
</comment>
<dbReference type="SUPFAM" id="SSF52833">
    <property type="entry name" value="Thioredoxin-like"/>
    <property type="match status" value="1"/>
</dbReference>
<dbReference type="PANTHER" id="PTHR42801:SF4">
    <property type="entry name" value="AHPC_TSA FAMILY PROTEIN"/>
    <property type="match status" value="1"/>
</dbReference>
<dbReference type="PANTHER" id="PTHR42801">
    <property type="entry name" value="THIOREDOXIN-DEPENDENT PEROXIDE REDUCTASE"/>
    <property type="match status" value="1"/>
</dbReference>
<evidence type="ECO:0000256" key="10">
    <source>
        <dbReference type="ARBA" id="ARBA00049091"/>
    </source>
</evidence>
<evidence type="ECO:0000256" key="2">
    <source>
        <dbReference type="ARBA" id="ARBA00013017"/>
    </source>
</evidence>
<feature type="domain" description="Thioredoxin" evidence="12">
    <location>
        <begin position="2"/>
        <end position="152"/>
    </location>
</feature>
<dbReference type="InterPro" id="IPR000866">
    <property type="entry name" value="AhpC/TSA"/>
</dbReference>
<evidence type="ECO:0000256" key="11">
    <source>
        <dbReference type="PIRSR" id="PIRSR000239-1"/>
    </source>
</evidence>
<dbReference type="PROSITE" id="PS51352">
    <property type="entry name" value="THIOREDOXIN_2"/>
    <property type="match status" value="1"/>
</dbReference>
<keyword evidence="6" id="KW-1015">Disulfide bond</keyword>
<dbReference type="InterPro" id="IPR013766">
    <property type="entry name" value="Thioredoxin_domain"/>
</dbReference>
<dbReference type="NCBIfam" id="NF006960">
    <property type="entry name" value="PRK09437.1"/>
    <property type="match status" value="1"/>
</dbReference>
<evidence type="ECO:0000259" key="12">
    <source>
        <dbReference type="PROSITE" id="PS51352"/>
    </source>
</evidence>
<evidence type="ECO:0000256" key="9">
    <source>
        <dbReference type="ARBA" id="ARBA00038489"/>
    </source>
</evidence>
<gene>
    <name evidence="13" type="primary">bcp</name>
    <name evidence="13" type="ORF">ACFSBW_09360</name>
</gene>
<dbReference type="GO" id="GO:0140824">
    <property type="term" value="F:thioredoxin-dependent peroxiredoxin activity"/>
    <property type="evidence" value="ECO:0007669"/>
    <property type="project" value="UniProtKB-EC"/>
</dbReference>
<feature type="active site" description="Cysteine sulfenic acid (-SOH) intermediate; for peroxidase activity" evidence="11">
    <location>
        <position position="44"/>
    </location>
</feature>
<evidence type="ECO:0000256" key="1">
    <source>
        <dbReference type="ARBA" id="ARBA00011245"/>
    </source>
</evidence>
<evidence type="ECO:0000256" key="8">
    <source>
        <dbReference type="ARBA" id="ARBA00032824"/>
    </source>
</evidence>
<dbReference type="InterPro" id="IPR024706">
    <property type="entry name" value="Peroxiredoxin_AhpC-typ"/>
</dbReference>
<evidence type="ECO:0000313" key="13">
    <source>
        <dbReference type="EMBL" id="MFD1642077.1"/>
    </source>
</evidence>
<dbReference type="CDD" id="cd03017">
    <property type="entry name" value="PRX_BCP"/>
    <property type="match status" value="1"/>
</dbReference>
<organism evidence="13 14">
    <name type="scientific">Halohasta litorea</name>
    <dbReference type="NCBI Taxonomy" id="869891"/>
    <lineage>
        <taxon>Archaea</taxon>
        <taxon>Methanobacteriati</taxon>
        <taxon>Methanobacteriota</taxon>
        <taxon>Stenosarchaea group</taxon>
        <taxon>Halobacteria</taxon>
        <taxon>Halobacteriales</taxon>
        <taxon>Haloferacaceae</taxon>
        <taxon>Halohasta</taxon>
    </lineage>
</organism>
<keyword evidence="3 13" id="KW-0575">Peroxidase</keyword>
<sequence length="155" mass="17218">MLTTGDRAPDFELQNQDDEPVSLSAADGEYAVVYFYPRADTPGCTTEAKSFRDQFQEFEERGITVFGISDDPVEDLAAFAEKHDLPFQLLSDPHGEVGRAYDSYGEKNMFGRTFDGMFRNTYIVAPDGSIARAFEGVSPADHAEEVLDALSDLRE</sequence>
<dbReference type="RefSeq" id="WP_256395547.1">
    <property type="nucleotide sequence ID" value="NZ_JANHDJ010000002.1"/>
</dbReference>
<dbReference type="EC" id="1.11.1.24" evidence="2"/>
<keyword evidence="14" id="KW-1185">Reference proteome</keyword>
<comment type="caution">
    <text evidence="13">The sequence shown here is derived from an EMBL/GenBank/DDBJ whole genome shotgun (WGS) entry which is preliminary data.</text>
</comment>
<evidence type="ECO:0000256" key="3">
    <source>
        <dbReference type="ARBA" id="ARBA00022559"/>
    </source>
</evidence>